<feature type="transmembrane region" description="Helical" evidence="1">
    <location>
        <begin position="46"/>
        <end position="66"/>
    </location>
</feature>
<organism evidence="2 3">
    <name type="scientific">Candidatus Uhrbacteria bacterium GW2011_GWD2_52_7</name>
    <dbReference type="NCBI Taxonomy" id="1618989"/>
    <lineage>
        <taxon>Bacteria</taxon>
        <taxon>Candidatus Uhriibacteriota</taxon>
    </lineage>
</organism>
<gene>
    <name evidence="2" type="ORF">UY72_C0043G0005</name>
</gene>
<dbReference type="PANTHER" id="PTHR36007:SF2">
    <property type="entry name" value="TRANSPORT PROTEIN-RELATED"/>
    <property type="match status" value="1"/>
</dbReference>
<accession>A0A0G2AAR4</accession>
<keyword evidence="1" id="KW-0812">Transmembrane</keyword>
<dbReference type="InterPro" id="IPR009577">
    <property type="entry name" value="Sm_multidrug_ex"/>
</dbReference>
<dbReference type="Pfam" id="PF06695">
    <property type="entry name" value="Sm_multidrug_ex"/>
    <property type="match status" value="1"/>
</dbReference>
<protein>
    <recommendedName>
        <fullName evidence="4">Small multi-drug export protein</fullName>
    </recommendedName>
</protein>
<dbReference type="Proteomes" id="UP000034846">
    <property type="component" value="Unassembled WGS sequence"/>
</dbReference>
<reference evidence="2 3" key="1">
    <citation type="journal article" date="2015" name="Nature">
        <title>rRNA introns, odd ribosomes, and small enigmatic genomes across a large radiation of phyla.</title>
        <authorList>
            <person name="Brown C.T."/>
            <person name="Hug L.A."/>
            <person name="Thomas B.C."/>
            <person name="Sharon I."/>
            <person name="Castelle C.J."/>
            <person name="Singh A."/>
            <person name="Wilkins M.J."/>
            <person name="Williams K.H."/>
            <person name="Banfield J.F."/>
        </authorList>
    </citation>
    <scope>NUCLEOTIDE SEQUENCE [LARGE SCALE GENOMIC DNA]</scope>
</reference>
<evidence type="ECO:0008006" key="4">
    <source>
        <dbReference type="Google" id="ProtNLM"/>
    </source>
</evidence>
<evidence type="ECO:0000313" key="3">
    <source>
        <dbReference type="Proteomes" id="UP000034846"/>
    </source>
</evidence>
<comment type="caution">
    <text evidence="2">The sequence shown here is derived from an EMBL/GenBank/DDBJ whole genome shotgun (WGS) entry which is preliminary data.</text>
</comment>
<feature type="transmembrane region" description="Helical" evidence="1">
    <location>
        <begin position="138"/>
        <end position="162"/>
    </location>
</feature>
<name>A0A0G2AAR4_9BACT</name>
<keyword evidence="1" id="KW-0472">Membrane</keyword>
<evidence type="ECO:0000313" key="2">
    <source>
        <dbReference type="EMBL" id="KKW29479.1"/>
    </source>
</evidence>
<dbReference type="PANTHER" id="PTHR36007">
    <property type="entry name" value="TRANSPORT PROTEIN-RELATED"/>
    <property type="match status" value="1"/>
</dbReference>
<proteinExistence type="predicted"/>
<keyword evidence="1" id="KW-1133">Transmembrane helix</keyword>
<feature type="transmembrane region" description="Helical" evidence="1">
    <location>
        <begin position="102"/>
        <end position="132"/>
    </location>
</feature>
<sequence>MTSAIIAAFAGFPKWLAVMLLSMIPVTELRATIPLAIAGWDMNPFLVFALALLGNAVPFFPVYFGFRALQRLAERRAPWAVRWLDHLLARAHKKLGNNFEKYGTLGLALFVAVPLPGTGVWTGSLAAVALGLPFRRAALAVLLGEVMMGVIVLALTLAGVTVI</sequence>
<dbReference type="AlphaFoldDB" id="A0A0G2AAR4"/>
<evidence type="ECO:0000256" key="1">
    <source>
        <dbReference type="SAM" id="Phobius"/>
    </source>
</evidence>
<dbReference type="EMBL" id="LCRD01000043">
    <property type="protein sequence ID" value="KKW29479.1"/>
    <property type="molecule type" value="Genomic_DNA"/>
</dbReference>